<dbReference type="EMBL" id="CP032626">
    <property type="protein sequence ID" value="AYF93005.1"/>
    <property type="molecule type" value="Genomic_DNA"/>
</dbReference>
<feature type="compositionally biased region" description="Low complexity" evidence="1">
    <location>
        <begin position="174"/>
        <end position="194"/>
    </location>
</feature>
<evidence type="ECO:0008006" key="4">
    <source>
        <dbReference type="Google" id="ProtNLM"/>
    </source>
</evidence>
<evidence type="ECO:0000313" key="2">
    <source>
        <dbReference type="EMBL" id="AYF93005.1"/>
    </source>
</evidence>
<reference evidence="2 3" key="1">
    <citation type="submission" date="2018-09" db="EMBL/GenBank/DDBJ databases">
        <title>Genome sequencing of strain BHWM-4.</title>
        <authorList>
            <person name="Heo J."/>
            <person name="Kim S.-J."/>
            <person name="Kwon S.-W."/>
        </authorList>
    </citation>
    <scope>NUCLEOTIDE SEQUENCE [LARGE SCALE GENOMIC DNA]</scope>
    <source>
        <strain evidence="2 3">BHWM-4</strain>
    </source>
</reference>
<feature type="region of interest" description="Disordered" evidence="1">
    <location>
        <begin position="112"/>
        <end position="202"/>
    </location>
</feature>
<dbReference type="KEGG" id="abom:D7I45_05805"/>
<name>A0A387AUX9_9LACO</name>
<proteinExistence type="predicted"/>
<accession>A0A387AUX9</accession>
<evidence type="ECO:0000256" key="1">
    <source>
        <dbReference type="SAM" id="MobiDB-lite"/>
    </source>
</evidence>
<protein>
    <recommendedName>
        <fullName evidence="4">DUF5776 domain-containing protein</fullName>
    </recommendedName>
</protein>
<evidence type="ECO:0000313" key="3">
    <source>
        <dbReference type="Proteomes" id="UP000272003"/>
    </source>
</evidence>
<feature type="compositionally biased region" description="Low complexity" evidence="1">
    <location>
        <begin position="55"/>
        <end position="70"/>
    </location>
</feature>
<feature type="region of interest" description="Disordered" evidence="1">
    <location>
        <begin position="48"/>
        <end position="75"/>
    </location>
</feature>
<gene>
    <name evidence="2" type="ORF">D7I45_05805</name>
</gene>
<organism evidence="2 3">
    <name type="scientific">Apilactobacillus bombintestini</name>
    <dbReference type="NCBI Taxonomy" id="2419772"/>
    <lineage>
        <taxon>Bacteria</taxon>
        <taxon>Bacillati</taxon>
        <taxon>Bacillota</taxon>
        <taxon>Bacilli</taxon>
        <taxon>Lactobacillales</taxon>
        <taxon>Lactobacillaceae</taxon>
        <taxon>Apilactobacillus</taxon>
    </lineage>
</organism>
<dbReference type="Proteomes" id="UP000272003">
    <property type="component" value="Chromosome"/>
</dbReference>
<dbReference type="OrthoDB" id="2250569at2"/>
<keyword evidence="3" id="KW-1185">Reference proteome</keyword>
<sequence>MQYNKRQFNKVNDKKVMKKVKKQWIVVSLATLAFLGGSAYMMSSTRVAHADDKQSQPASNSSNNSSNNQNDGSVSAQYANQTPANANVSGNTYGNQSLSADAQKAFNDGLGVKTTVTTPTNNNDNQNNNNSNSTATTSTVSTNTTTTTTTENSSSKSSNNDTLQNNTSQEDKGNNNSNNQNDNSATSTTTSSNSDVQQATSDANKYKDVINEGAADAFAGKNNNVSTVNEDAQNYYNAAYNGAANARYKYYNLTTDQGTSDKDYTSYNQNVNSNQKASDAYSSATTYEKGLITKFNGKNNTTVKLNEQGQITIPTQDDAYITNNNTYTTNSELYLTYQYGVNYYLAHQGVEDAKSGKWSGISSKQGLVYDANRGLSFPGDNYHPSQDSTNAYDQAYLGAQQAMNDQWDPVYDTINGGVNTDGTNWGYVLGQEKNSTNFINGTSYYRTGYDSVAQEINNDHTAFVHNSWQFQRALAGNYDTPWKLSDIVNGTNGANGYSAYNDAWGKTVNASNVRLVNDIDFLGAPYTEYWPTMYHLKKLVVDAQNHQADFHGCLDQFYADAGVNPVLIIKNFQVAYSYNFYGFLKINQPGTVIYDNVNYVGAQMLSDFPAGGNDIRFKGNINNLNLANYQTSLNDGIHPTEGSGNQENMEIQNLLMYPGTHFFGSVAPDYGNNVIKLSGSLTMNDGSQMTLIPRGNGGYYARNGSNYGIVVTNGANLNINKGAILQIVPDKWNGSNTFANGIYTYGNVNVNGGTLDIETNAPSYFNNAAMYVDQTGQVNIANGGLVKVQSQNLSNTSTNGYGILYNNQGKINVNNLGNLNVNADGTGQINLVSGPISITNPGQNNITLDLTKNSNNQSTISNNQIDAYTSLVTYGNRSGSDQLSTTKYPSQILYSFHLNNKNQNNYVDASANAGSFPSGTPNYLQIATVPAVYFVGPMTPVKNEDGTYTLTGYAQVGGHKPEDKDPIYIQAGYGTNNSYTGLNYLPGNIHNTVTKDHNVYSQTIDIPSDYNYQIIKYAVNMPKDYNPKVNPYVGLLLRYGVDGIDTTAQVQTGDYVSSQHRYDLDKNNNLVDVGQQVITSGNYNKIGDGVGNALTDVSNNNTNSQDINQYKINANYTSGYNSVVAGYNAFNNGQPDPTNNPAAIPSTTAATASDQGNNAVVNDPSAYIQGYNRAKADAEGTKKGINDMINGNPQVTSSTATVQYNNNYNNAYYNVLRGYTDKGNNVVSPLSNSVSYQQGFYARKNFTDGQNDAYQGKVDTNRIQNDAAYHVGVSAFNDAKSQVLTGSHIPSGQGQIYTYAYNQALQNLTNNYNDGSNAFLNNGVNDTEETSTVATQVASQGYSDAQDGYNGVNKGNQNLPGYQLGQSIKSGVTAVLNGNVDDDSQAANKAGYDKGYQDALSAFTNGVNSGNTTVSGNVTQAYQDGLTAAKNANDAIAKAENDLEKGNTSLLNNTDTTDSVVYKTAYNAYKQAFNDIRDGKNSTSANQSSIYQAVYNNASTQIKKQYDKGISDFLDNKQDSNNKAYGYTQAYSDAQKAYNDFNDKFSKNDKKVDGISITIDNPSSAYKQVFNALLDSKRGAADAQEQLKDGYNRPADSTNSDYMKGFNAVRDAYADAAKLNPSTSQTSRAYVDAYNEARDEVSQEYKKADGEFLSGKDKPSDNSPLATQAFQDTSYGYQTGLSVSDESQLSAQQRNNRGFMDGFHAAQSIAKGYQTAEEAGLNHKYESKDYEEAHKNITSIDADYSEYQAYLGAKAGLNGVNIDGSNHSLAYKQAYQKAYAQSQSDAEQGVKDYLRYGLDKRGINKIKNSSQYDSGYENAKTGFELFEQYYKNNGYDPRKLNEISLISQDHPFSYKEGFEAARSAYSYLNGNSLNELNPDSSQAIAYNQAQQGYTDAMNNPDATKIADNDNTVSESYKIGYNNVVDQVINGYNDAIKDQRRVSAENNVMPSDTNYDKAQSYLGAVAGINAAQDSTQSSTADASYPVAYQKSYAKAYQLWKDNLSNGANLFVNGQYNSNNQYNGQGSLYANQEAGKTSLNMGYIQAQNGFNDALYGKGKSEPTNSTFSGAYDTGYQSYNDSLNGINAAKNEHATSAITVGNPTPDKAYVDGYNAYVQAKSDVPTGLDAATNKSEFAKQDAMYQSLYPIVRQQLVTSYQNGQQSYLNGYDENAAHNSDDELFNQGFSDAKSGVQTGLANTTDNQLSQHGAYKAGKTFYNSYIQGYKNAQSSTSNNSTDQIGVDAFNGSQDAYNASISNAPYQLNPNKSLAYNIAYQNAYADGQHLHEKGANEFLNGQGVNPATNVTKGFPAQAEQDGYNQAQNGYQMGMSSNPLTDVQKNNPSFMLGYNAAIIASAYLNGNTQNQAVEKTVKTKNQYADYNNNFEKYFQDADKGYSDGSTTQLTNTAAKYSPAYLTGYYAARGMVDFTNNQPLTTQSNLLNNLTDSTSAQTAYNTGYNQAVKGFNEAADGLTKLDSTATKAENSGFNSFNNSSAKMDITNGINQAKIDFYNSPSLNSNVTIPAAINNKGQQVIAAYQNSYVKAKNDYANGVNEYLNGVDINATKTINDNPSQNQYDFYNRGFMDARNAYAQTLLGVKDSANDSSQSGSSIVNTPISNTINQTLKVSKPNTTVTLPATNNDGNALGNAEATGLINAFKDLKATGSLIPQSKSDVNYQNAATAMLQAQNDLLTHTSMDLTNKGLLYSNAYALAKQYAQDEYQNGEDSVLKSIPLDNDAFAIQAASNTQNGFVDALNGLEPNGVNQKNVQYMAGHDAGILVKNAYVDTMSNPNQNKNYSLNDGTNDADSNNVEAAVKLALSDFESNKTRTSTDSAFANRYTGAAYNAATSAIQTAALNGMSNYLFNQSRLDKIFTTAEQQGFDKGSKDAQDGFTFGLTTSTMPNGESQYYQNGFNEAQHVLQAIKDGTADGPQGINSPKIIETAYQEAYQATLDAQNSIKNGGTNDQPSDADKHDNVYNQAYKLAFDQNQKTYLEGAISFVQGKASPNKLDMNTSGYNKAQDGYDWAKQQTFAAGSSNSDKISQLQNDFAQLPDVLQTNAAYKTGYQAYLGELKGYQAALENADNKDERNKMNASDLTDSASYAETIREGSAYNGAVDALNDYLQHDVANSPKHADNSVYENAYQRAASEVASHVNAGAEDFLAHTNTQDPNASEAGLLSKASSKGFTDAMSGFNTVQNLSDSDLAKQTKAYKQGYQAKQQALIGLATSMSDTKPADATAAVAYDAARDARKALSINQVNTNFADKDAVYKYVYNQVVSDYQAGMDKFKADDKSANTGDMTTGHTDENNGYAAGLTATGNTDLSNHSKGYVDGFNLGKASADAYHIFQNSKQDGNNNHAYNGDSLGTSAFDGAQDGYKDAFDSNKKYTTARKNENSIKAYKDAYDKAYASAVSAIQNGMNAFHNYAKNDDDAKPSANLAADQSAIDKGYTDAKSGYNDAYNYVVKNPTASDVNAGRSQSDITTSYNDGYQLGLDVAQSLAAARNDITADKLANNNADSDANVAFNGAKQGFVDGKNTINSHSVDTTKTGAYQKAYVIALNEAQQQYTNGNQEFLAGKTNPSGTATSKNADVDAYNTGYQETSDGYNDGMKGVSNPISQASGYKAGYNRGISLARSFADAQNGNADYTGTDQTTGAFSAKETFDAAKAGFQRAASFQTAENNSDKSISYQNAYNLAYQEYNDALMQGFDDFSNGKADNPTKSTNYVDKAIVRGYQIASDAFADSYNGQASKAPTDTSKTIYDNGYDLGTGARGYVFDGSYDAHNAAQAKGYADAKAGFEAAANGAQNPQSNEPSYAKGFQAYNNYVKGVHDGSIKNGQQLETTQDYGDAYQATQAARNDFMHYQNTDNSQHTPIYQSIFNIKGKEFLNQYEAGKNAYLTGTNNKGTDFHAQGYQDAIDGFAAGFASDEATQTQNTDNIGYTESYQAGQSAWKGYQAALANKNHNDSGDDSIYATDAFNAAVQALNDAYNLNNTGLGNDKSIAAQNGYKTMLSLAQKAVEDGLTSFTNTATLPTNTGNSLDKLKYDAYITTYDGYQAGLSGNFDNSQSNNKAYVHGYDLGKGANEFLNTKPQADSSLDNSVVSQGYKDAEAGYNAAKSNASLTAAQKADKVFMAGYNARVNAVKGAAATYNESNVDTDRYADYGHDAVIQAVNDVRNGVKTDISGQPQAYQDQYNDYFNKAYGNYDEIKSNVTNSKSTDDISKQSNVTGDYFNAIKQYLNKNDATLPNNLATKRGIADAKQAYTNGIASVDKTLPYAGYLPAYNVGLKLSIGFLAAKNDVTSTTVNTGNVDANTKADIMASHDGAIAGYQAAKQGGPAEDTNANDSLPYSASYEVAYNMAMNKIKEGNNNFLTSAGAGQPSDSNAMEAASYNFGYNETRDGYKDAINNQPQKSGASSSYVSGYQAAINAQQGRDDANHDKNYQSNDVQYMAGYNATKAARHDARLTNNQPSDVASQPWVYQDVYQNEYFKDNTAYINGVNNYTKNVDNDSDASEFQKLGYADTQAGYADTLREIAGNNDSYGYQQGIQLAKDNVLAYQTAFKDPKQLSTKHFGGSNIDATQTYNAAIAAYQQILGEHAKNVDANASIAYQRAYNTAYDDAKAALLAGSQRFMDGLSNDKAQGANADDVAYTMGYNNTQNGYADGYKAIAVDKLTTSQQGSATFMTGYNLGKGALDFVNGLTEGKATATNTDMPIDAQANYHNGYAMAQKGYQLAASGVGHDKLTNAQLNNPAFMSGYNMQDEIQQGIHDAMINSTQSGKFNSNSPHDRAYRAVIDALNDFQQGHKRNMDNQPIAYASAYNDIYAQIKNQAAAGSKQYLSGKENDHAQSQNILDRAYTMGYHQAQAGAQNVYDQVAVGKSVTDNQLTDVQRKDASFMTGFRYAEGAVSFVNGQNPILSDTNAQDGYNDASAGYDLGMSGISIDKLSVDQRNDKAFMIGFNKSGGALSGYRLAQQEFGTSDNKHMSNNDQDVAYRGAIAGFLAAKAGKAMQPTDESLVYVRAYQKAYQEWQSLTQQGVSDALAGTENRSSGFNVVDKASYNNGYQATSVALHDAQSKSINVGTVTGSFGLNNSIYSVVFNGYVAGYQAGYHLESDQATNSDSNYRSAFAKGYALGNKYAPKPVLPTVPEDDDRVVKDFTMGSKAKQFDSVDARNAYNANYVNVTNGFYASIKPTSTNSQSDNYYFKQGYQLAQEVKRAIRDAKSHPKWKHSHIKHESTGYIQGFDAYRAGILSELRNIRSAKYRKHRVTMSTARKLGTLYDYAFRQGYKAEKKRQVNNGTRAGKYRGTHSYHYAASISKHTVDYVRSYQRAYKKVLSRRLPRYIYNIKAVYTHRRTHFTRDNRIVYYAKKPRYAAHVFRIRGIAFYKNGVPRYRVAGGILTASPRAIRSAYYSYKNKATHYRVIRPTGVWIHEGSHFSVHNRIRRIKRGQIIKIRRVVKYKGLTRLYFNDHQYITSNKTYVKMTRK</sequence>
<dbReference type="RefSeq" id="WP_120784769.1">
    <property type="nucleotide sequence ID" value="NZ_CP032626.1"/>
</dbReference>
<feature type="compositionally biased region" description="Low complexity" evidence="1">
    <location>
        <begin position="114"/>
        <end position="162"/>
    </location>
</feature>